<dbReference type="EMBL" id="JAQLOI010000001">
    <property type="protein sequence ID" value="MDB1124048.1"/>
    <property type="molecule type" value="Genomic_DNA"/>
</dbReference>
<comment type="caution">
    <text evidence="2">The sequence shown here is derived from an EMBL/GenBank/DDBJ whole genome shotgun (WGS) entry which is preliminary data.</text>
</comment>
<organism evidence="2 3">
    <name type="scientific">Vibrio algarum</name>
    <dbReference type="NCBI Taxonomy" id="3020714"/>
    <lineage>
        <taxon>Bacteria</taxon>
        <taxon>Pseudomonadati</taxon>
        <taxon>Pseudomonadota</taxon>
        <taxon>Gammaproteobacteria</taxon>
        <taxon>Vibrionales</taxon>
        <taxon>Vibrionaceae</taxon>
        <taxon>Vibrio</taxon>
    </lineage>
</organism>
<keyword evidence="3" id="KW-1185">Reference proteome</keyword>
<keyword evidence="1" id="KW-0732">Signal</keyword>
<gene>
    <name evidence="2" type="ORF">PGX00_10480</name>
</gene>
<dbReference type="Proteomes" id="UP001210678">
    <property type="component" value="Unassembled WGS sequence"/>
</dbReference>
<accession>A0ABT4YSK6</accession>
<evidence type="ECO:0008006" key="4">
    <source>
        <dbReference type="Google" id="ProtNLM"/>
    </source>
</evidence>
<sequence>MIKHFAFVISLCLASRFSFAAEPTFQWDWIVSAATSKQQTSLLFGEPEKNNSYSVDGLLDVQIDWNKWTGLMAANGLSVVSNNDGQSFDGDLIVQELFWQGSIGIAAPADVTLGKMRLDWGVGYGYRPLDIFKPYRRNPIGIQVEEGAGTALVSYFDAKGEWSIVYTDSSWTQQEGNEVEERSQQQGIGVRRYALIGDSEWQAIAYYDDVRNGLIAGSLVTVLDHSWELHASTVLQKKHISVQQSSIDSPAEVVKADESYQILTGINWASGGGHNIIVEYWYDGRSWGAEEWSQAYDRVGELNQKVLRQEMSGSYARGLYLPNLVKHNVMLHWALDSSGWSHFDWSRNVLWLENVEPKFDLLYSPEEGGLIATQWVDYQVHDSGEAAFSVELAARFFTGESRSLYANLADKHMILLNLKGKF</sequence>
<reference evidence="2 3" key="1">
    <citation type="submission" date="2023-01" db="EMBL/GenBank/DDBJ databases">
        <title>Vibrio sp. KJ40-1 sp.nov, isolated from marine algae.</title>
        <authorList>
            <person name="Butt M."/>
            <person name="Kim J.M.J."/>
            <person name="Jeon C.O.C."/>
        </authorList>
    </citation>
    <scope>NUCLEOTIDE SEQUENCE [LARGE SCALE GENOMIC DNA]</scope>
    <source>
        <strain evidence="2 3">KJ40-1</strain>
    </source>
</reference>
<name>A0ABT4YSK6_9VIBR</name>
<evidence type="ECO:0000313" key="3">
    <source>
        <dbReference type="Proteomes" id="UP001210678"/>
    </source>
</evidence>
<protein>
    <recommendedName>
        <fullName evidence="4">Beta-lactamase</fullName>
    </recommendedName>
</protein>
<proteinExistence type="predicted"/>
<feature type="chain" id="PRO_5045643211" description="Beta-lactamase" evidence="1">
    <location>
        <begin position="21"/>
        <end position="422"/>
    </location>
</feature>
<evidence type="ECO:0000256" key="1">
    <source>
        <dbReference type="SAM" id="SignalP"/>
    </source>
</evidence>
<evidence type="ECO:0000313" key="2">
    <source>
        <dbReference type="EMBL" id="MDB1124048.1"/>
    </source>
</evidence>
<feature type="signal peptide" evidence="1">
    <location>
        <begin position="1"/>
        <end position="20"/>
    </location>
</feature>